<dbReference type="OrthoDB" id="9804645at2"/>
<comment type="subcellular location">
    <subcellularLocation>
        <location evidence="2">Cell inner membrane</location>
        <topology evidence="2">Multi-pass membrane protein</topology>
    </subcellularLocation>
</comment>
<dbReference type="Proteomes" id="UP000229081">
    <property type="component" value="Chromosome"/>
</dbReference>
<dbReference type="GO" id="GO:0000155">
    <property type="term" value="F:phosphorelay sensor kinase activity"/>
    <property type="evidence" value="ECO:0007669"/>
    <property type="project" value="InterPro"/>
</dbReference>
<dbReference type="EMBL" id="CP024923">
    <property type="protein sequence ID" value="ATY34410.1"/>
    <property type="molecule type" value="Genomic_DNA"/>
</dbReference>
<evidence type="ECO:0000256" key="10">
    <source>
        <dbReference type="ARBA" id="ARBA00022777"/>
    </source>
</evidence>
<keyword evidence="9" id="KW-0547">Nucleotide-binding</keyword>
<reference evidence="19 20" key="1">
    <citation type="submission" date="2017-11" db="EMBL/GenBank/DDBJ databases">
        <title>Complete genome sequence of Sphingomonas sp. Strain Cra20, a psychrotolerant potential plant growth promoting rhizobacteria.</title>
        <authorList>
            <person name="Luo Y."/>
        </authorList>
    </citation>
    <scope>NUCLEOTIDE SEQUENCE [LARGE SCALE GENOMIC DNA]</scope>
    <source>
        <strain evidence="19 20">Cra20</strain>
    </source>
</reference>
<evidence type="ECO:0000256" key="8">
    <source>
        <dbReference type="ARBA" id="ARBA00022692"/>
    </source>
</evidence>
<dbReference type="SUPFAM" id="SSF47384">
    <property type="entry name" value="Homodimeric domain of signal transducing histidine kinase"/>
    <property type="match status" value="1"/>
</dbReference>
<accession>A0A2K8MKK7</accession>
<keyword evidence="14 16" id="KW-0472">Membrane</keyword>
<dbReference type="InterPro" id="IPR036890">
    <property type="entry name" value="HATPase_C_sf"/>
</dbReference>
<dbReference type="PANTHER" id="PTHR44936">
    <property type="entry name" value="SENSOR PROTEIN CREC"/>
    <property type="match status" value="1"/>
</dbReference>
<keyword evidence="4" id="KW-1003">Cell membrane</keyword>
<dbReference type="GO" id="GO:0005524">
    <property type="term" value="F:ATP binding"/>
    <property type="evidence" value="ECO:0007669"/>
    <property type="project" value="UniProtKB-KW"/>
</dbReference>
<feature type="region of interest" description="Disordered" evidence="15">
    <location>
        <begin position="48"/>
        <end position="71"/>
    </location>
</feature>
<dbReference type="InterPro" id="IPR003594">
    <property type="entry name" value="HATPase_dom"/>
</dbReference>
<evidence type="ECO:0000256" key="12">
    <source>
        <dbReference type="ARBA" id="ARBA00022989"/>
    </source>
</evidence>
<evidence type="ECO:0000256" key="2">
    <source>
        <dbReference type="ARBA" id="ARBA00004429"/>
    </source>
</evidence>
<evidence type="ECO:0000256" key="16">
    <source>
        <dbReference type="SAM" id="Phobius"/>
    </source>
</evidence>
<feature type="domain" description="Histidine kinase" evidence="17">
    <location>
        <begin position="228"/>
        <end position="426"/>
    </location>
</feature>
<dbReference type="SMART" id="SM00304">
    <property type="entry name" value="HAMP"/>
    <property type="match status" value="1"/>
</dbReference>
<name>A0A2K8MKK7_9SPHN</name>
<keyword evidence="5" id="KW-0997">Cell inner membrane</keyword>
<feature type="compositionally biased region" description="Basic and acidic residues" evidence="15">
    <location>
        <begin position="48"/>
        <end position="59"/>
    </location>
</feature>
<evidence type="ECO:0000313" key="20">
    <source>
        <dbReference type="Proteomes" id="UP000229081"/>
    </source>
</evidence>
<evidence type="ECO:0000256" key="9">
    <source>
        <dbReference type="ARBA" id="ARBA00022741"/>
    </source>
</evidence>
<keyword evidence="13" id="KW-0902">Two-component regulatory system</keyword>
<dbReference type="KEGG" id="sphc:CVN68_04090"/>
<dbReference type="PANTHER" id="PTHR44936:SF5">
    <property type="entry name" value="SENSOR HISTIDINE KINASE ENVZ"/>
    <property type="match status" value="1"/>
</dbReference>
<gene>
    <name evidence="19" type="ORF">CVN68_04090</name>
</gene>
<evidence type="ECO:0000256" key="7">
    <source>
        <dbReference type="ARBA" id="ARBA00022679"/>
    </source>
</evidence>
<evidence type="ECO:0000256" key="11">
    <source>
        <dbReference type="ARBA" id="ARBA00022840"/>
    </source>
</evidence>
<dbReference type="PROSITE" id="PS50109">
    <property type="entry name" value="HIS_KIN"/>
    <property type="match status" value="1"/>
</dbReference>
<dbReference type="Gene3D" id="1.10.287.130">
    <property type="match status" value="1"/>
</dbReference>
<evidence type="ECO:0000256" key="4">
    <source>
        <dbReference type="ARBA" id="ARBA00022475"/>
    </source>
</evidence>
<organism evidence="19 20">
    <name type="scientific">Sphingomonas psychrotolerans</name>
    <dbReference type="NCBI Taxonomy" id="1327635"/>
    <lineage>
        <taxon>Bacteria</taxon>
        <taxon>Pseudomonadati</taxon>
        <taxon>Pseudomonadota</taxon>
        <taxon>Alphaproteobacteria</taxon>
        <taxon>Sphingomonadales</taxon>
        <taxon>Sphingomonadaceae</taxon>
        <taxon>Sphingomonas</taxon>
    </lineage>
</organism>
<dbReference type="SUPFAM" id="SSF55874">
    <property type="entry name" value="ATPase domain of HSP90 chaperone/DNA topoisomerase II/histidine kinase"/>
    <property type="match status" value="1"/>
</dbReference>
<dbReference type="AlphaFoldDB" id="A0A2K8MKK7"/>
<keyword evidence="11" id="KW-0067">ATP-binding</keyword>
<evidence type="ECO:0000256" key="5">
    <source>
        <dbReference type="ARBA" id="ARBA00022519"/>
    </source>
</evidence>
<dbReference type="PRINTS" id="PR00344">
    <property type="entry name" value="BCTRLSENSOR"/>
</dbReference>
<dbReference type="InterPro" id="IPR050980">
    <property type="entry name" value="2C_sensor_his_kinase"/>
</dbReference>
<protein>
    <recommendedName>
        <fullName evidence="3">histidine kinase</fullName>
        <ecNumber evidence="3">2.7.13.3</ecNumber>
    </recommendedName>
</protein>
<keyword evidence="12 16" id="KW-1133">Transmembrane helix</keyword>
<dbReference type="SMART" id="SM00388">
    <property type="entry name" value="HisKA"/>
    <property type="match status" value="1"/>
</dbReference>
<evidence type="ECO:0000256" key="14">
    <source>
        <dbReference type="ARBA" id="ARBA00023136"/>
    </source>
</evidence>
<dbReference type="Pfam" id="PF02518">
    <property type="entry name" value="HATPase_c"/>
    <property type="match status" value="1"/>
</dbReference>
<dbReference type="PROSITE" id="PS50885">
    <property type="entry name" value="HAMP"/>
    <property type="match status" value="1"/>
</dbReference>
<keyword evidence="6" id="KW-0597">Phosphoprotein</keyword>
<evidence type="ECO:0000313" key="19">
    <source>
        <dbReference type="EMBL" id="ATY34410.1"/>
    </source>
</evidence>
<evidence type="ECO:0000259" key="17">
    <source>
        <dbReference type="PROSITE" id="PS50109"/>
    </source>
</evidence>
<dbReference type="Pfam" id="PF00672">
    <property type="entry name" value="HAMP"/>
    <property type="match status" value="1"/>
</dbReference>
<keyword evidence="20" id="KW-1185">Reference proteome</keyword>
<evidence type="ECO:0000256" key="13">
    <source>
        <dbReference type="ARBA" id="ARBA00023012"/>
    </source>
</evidence>
<dbReference type="InterPro" id="IPR003661">
    <property type="entry name" value="HisK_dim/P_dom"/>
</dbReference>
<feature type="transmembrane region" description="Helical" evidence="16">
    <location>
        <begin position="144"/>
        <end position="167"/>
    </location>
</feature>
<evidence type="ECO:0000256" key="6">
    <source>
        <dbReference type="ARBA" id="ARBA00022553"/>
    </source>
</evidence>
<evidence type="ECO:0000259" key="18">
    <source>
        <dbReference type="PROSITE" id="PS50885"/>
    </source>
</evidence>
<proteinExistence type="predicted"/>
<dbReference type="EC" id="2.7.13.3" evidence="3"/>
<dbReference type="InterPro" id="IPR004358">
    <property type="entry name" value="Sig_transdc_His_kin-like_C"/>
</dbReference>
<keyword evidence="8 16" id="KW-0812">Transmembrane</keyword>
<sequence length="426" mass="46687">MALLIAVALFTAQALNFAIAVRDRAQFRLAQATRPAITRIVDALERERTSGRPIAPDRGRVRRTPTDPIPPALERREEVSEELRGQLAELGIPFGKIDTGIRTMTPDENRGRRRNGTVLVIAIEQPGKGWLTVNAPWARPDRKLIAALIVQTLILYAIILLPVMWIVRRISKPLRSLAGAARDFRPGDGTRPLEERGPSDVRAVIAAYNVLSLRVNAMLDEKDRMLGAIGHDLRTPLAALRVRIESVDDDDDRNRMADTIDEMNRTLDDILSLARLGRPSEPPTDVDLSALIDAVVDDFRELDHAVEFEEAPRLKMHLRPSLMRRAVRNLIENAVKYGGGAQVSLLPGERTVAIEVADRGPGIPPDKLAAVFAPFTRLETSRNRETGGIGLGLALARAIVNDAGGDIALANREGGGLTATITLPRV</sequence>
<keyword evidence="7" id="KW-0808">Transferase</keyword>
<dbReference type="InterPro" id="IPR003660">
    <property type="entry name" value="HAMP_dom"/>
</dbReference>
<evidence type="ECO:0000256" key="1">
    <source>
        <dbReference type="ARBA" id="ARBA00000085"/>
    </source>
</evidence>
<dbReference type="Pfam" id="PF00512">
    <property type="entry name" value="HisKA"/>
    <property type="match status" value="1"/>
</dbReference>
<dbReference type="GO" id="GO:0005886">
    <property type="term" value="C:plasma membrane"/>
    <property type="evidence" value="ECO:0007669"/>
    <property type="project" value="UniProtKB-SubCell"/>
</dbReference>
<keyword evidence="10 19" id="KW-0418">Kinase</keyword>
<evidence type="ECO:0000256" key="3">
    <source>
        <dbReference type="ARBA" id="ARBA00012438"/>
    </source>
</evidence>
<feature type="domain" description="HAMP" evidence="18">
    <location>
        <begin position="168"/>
        <end position="220"/>
    </location>
</feature>
<dbReference type="CDD" id="cd00082">
    <property type="entry name" value="HisKA"/>
    <property type="match status" value="1"/>
</dbReference>
<dbReference type="Gene3D" id="3.30.565.10">
    <property type="entry name" value="Histidine kinase-like ATPase, C-terminal domain"/>
    <property type="match status" value="1"/>
</dbReference>
<dbReference type="InterPro" id="IPR036097">
    <property type="entry name" value="HisK_dim/P_sf"/>
</dbReference>
<dbReference type="InterPro" id="IPR005467">
    <property type="entry name" value="His_kinase_dom"/>
</dbReference>
<comment type="catalytic activity">
    <reaction evidence="1">
        <text>ATP + protein L-histidine = ADP + protein N-phospho-L-histidine.</text>
        <dbReference type="EC" id="2.7.13.3"/>
    </reaction>
</comment>
<dbReference type="SMART" id="SM00387">
    <property type="entry name" value="HATPase_c"/>
    <property type="match status" value="1"/>
</dbReference>
<evidence type="ECO:0000256" key="15">
    <source>
        <dbReference type="SAM" id="MobiDB-lite"/>
    </source>
</evidence>